<gene>
    <name evidence="3" type="ORF">A2172_01755</name>
</gene>
<evidence type="ECO:0000313" key="3">
    <source>
        <dbReference type="EMBL" id="OGY24416.1"/>
    </source>
</evidence>
<dbReference type="Pfam" id="PF00578">
    <property type="entry name" value="AhpC-TSA"/>
    <property type="match status" value="1"/>
</dbReference>
<dbReference type="PROSITE" id="PS50853">
    <property type="entry name" value="FN3"/>
    <property type="match status" value="1"/>
</dbReference>
<dbReference type="InterPro" id="IPR008969">
    <property type="entry name" value="CarboxyPept-like_regulatory"/>
</dbReference>
<dbReference type="InterPro" id="IPR013783">
    <property type="entry name" value="Ig-like_fold"/>
</dbReference>
<dbReference type="InterPro" id="IPR050553">
    <property type="entry name" value="Thioredoxin_ResA/DsbE_sf"/>
</dbReference>
<dbReference type="AlphaFoldDB" id="A0A1G1W9P9"/>
<dbReference type="InterPro" id="IPR003961">
    <property type="entry name" value="FN3_dom"/>
</dbReference>
<dbReference type="Gene3D" id="2.60.40.10">
    <property type="entry name" value="Immunoglobulins"/>
    <property type="match status" value="2"/>
</dbReference>
<dbReference type="GO" id="GO:0003993">
    <property type="term" value="F:acid phosphatase activity"/>
    <property type="evidence" value="ECO:0007669"/>
    <property type="project" value="InterPro"/>
</dbReference>
<name>A0A1G1W9P9_9BACT</name>
<dbReference type="InterPro" id="IPR008963">
    <property type="entry name" value="Purple_acid_Pase-like_N"/>
</dbReference>
<dbReference type="CDD" id="cd02966">
    <property type="entry name" value="TlpA_like_family"/>
    <property type="match status" value="1"/>
</dbReference>
<dbReference type="SUPFAM" id="SSF49464">
    <property type="entry name" value="Carboxypeptidase regulatory domain-like"/>
    <property type="match status" value="1"/>
</dbReference>
<dbReference type="EMBL" id="MHCP01000011">
    <property type="protein sequence ID" value="OGY24416.1"/>
    <property type="molecule type" value="Genomic_DNA"/>
</dbReference>
<dbReference type="STRING" id="1802593.A2172_01755"/>
<organism evidence="3 4">
    <name type="scientific">Candidatus Woykebacteria bacterium RBG_13_40_15</name>
    <dbReference type="NCBI Taxonomy" id="1802593"/>
    <lineage>
        <taxon>Bacteria</taxon>
        <taxon>Candidatus Woykeibacteriota</taxon>
    </lineage>
</organism>
<evidence type="ECO:0000259" key="1">
    <source>
        <dbReference type="PROSITE" id="PS50853"/>
    </source>
</evidence>
<dbReference type="GO" id="GO:0016209">
    <property type="term" value="F:antioxidant activity"/>
    <property type="evidence" value="ECO:0007669"/>
    <property type="project" value="InterPro"/>
</dbReference>
<evidence type="ECO:0000259" key="2">
    <source>
        <dbReference type="PROSITE" id="PS51352"/>
    </source>
</evidence>
<dbReference type="InterPro" id="IPR044016">
    <property type="entry name" value="Big_13"/>
</dbReference>
<dbReference type="Gene3D" id="2.60.40.1120">
    <property type="entry name" value="Carboxypeptidase-like, regulatory domain"/>
    <property type="match status" value="1"/>
</dbReference>
<dbReference type="SUPFAM" id="SSF81296">
    <property type="entry name" value="E set domains"/>
    <property type="match status" value="1"/>
</dbReference>
<dbReference type="GO" id="GO:0046872">
    <property type="term" value="F:metal ion binding"/>
    <property type="evidence" value="ECO:0007669"/>
    <property type="project" value="InterPro"/>
</dbReference>
<dbReference type="PROSITE" id="PS51352">
    <property type="entry name" value="THIOREDOXIN_2"/>
    <property type="match status" value="1"/>
</dbReference>
<evidence type="ECO:0000313" key="4">
    <source>
        <dbReference type="Proteomes" id="UP000176631"/>
    </source>
</evidence>
<dbReference type="InterPro" id="IPR013766">
    <property type="entry name" value="Thioredoxin_domain"/>
</dbReference>
<dbReference type="SMART" id="SM00060">
    <property type="entry name" value="FN3"/>
    <property type="match status" value="1"/>
</dbReference>
<reference evidence="3 4" key="1">
    <citation type="journal article" date="2016" name="Nat. Commun.">
        <title>Thousands of microbial genomes shed light on interconnected biogeochemical processes in an aquifer system.</title>
        <authorList>
            <person name="Anantharaman K."/>
            <person name="Brown C.T."/>
            <person name="Hug L.A."/>
            <person name="Sharon I."/>
            <person name="Castelle C.J."/>
            <person name="Probst A.J."/>
            <person name="Thomas B.C."/>
            <person name="Singh A."/>
            <person name="Wilkins M.J."/>
            <person name="Karaoz U."/>
            <person name="Brodie E.L."/>
            <person name="Williams K.H."/>
            <person name="Hubbard S.S."/>
            <person name="Banfield J.F."/>
        </authorList>
    </citation>
    <scope>NUCLEOTIDE SEQUENCE [LARGE SCALE GENOMIC DNA]</scope>
</reference>
<dbReference type="InterPro" id="IPR015914">
    <property type="entry name" value="PAPs_N"/>
</dbReference>
<dbReference type="InterPro" id="IPR014756">
    <property type="entry name" value="Ig_E-set"/>
</dbReference>
<sequence length="744" mass="80461">MPKLRKQTLTLLLVTLLILLQFNWVSWPKAYANIYSCTASVLPHSVAPTSTTDFQFQINNTDLNTIRWIKVTRPSLNFRIGGYQVNGWSVNFTDITVTLREGALNPSESLSFIVQATSGSSQAPAANWTVEASDDPNGANPLSCSGDLGTEISGEAPDTTPPTIYNISLSNLTSNSITISWTTDEPATSTVYYGLDDNYGNEKSNPTPTLNHSIVLTNLSVDTAYHFTIESTDVAGNSGYSEDNTFLTPTLGSPVAPSVGFLTKKSLKQTEKTPPTIRISTVPNGPFKEAPKIEGEAEDNAGIFSIEYSTDDGRNWLPADKVDGLGGKKVSFEFTPQNLEDGNYITLARATDTSGNTADSNKVTLIIDQLPPIVGGNVVSIGPQVLEPSEQCVLVSLTGVDQKITLSAVGGPTSINLSAKDINNDKSAGSLFSLTKSADSGLWSGILSFKKPGTYNLTANSVDGAGNKLQRSLNTVFVSESPRVLGGKNNRPIEKARVALYYLEPDSNNWVVWDGAPYGQENPQVTDKEGNFKLFVPVGKYYLKVQAADYQTLVSDIFETKQSIPLITDLHLAETFKLKLGPIAVSLPSLSVQKINIETDLKLKTSLENKSLIEKEVPSFLLPSVGGGETSSLNLRGRPTIVTFVTTWAPPAKEQFSALTALQKNKDINVVPISVFESAAKIRVYSKISGYEINVLVDKDGETVEAFNLQNLPTHYFVDRKGIIKRVVVGVLSEKEILGKLVGL</sequence>
<dbReference type="InterPro" id="IPR036249">
    <property type="entry name" value="Thioredoxin-like_sf"/>
</dbReference>
<dbReference type="Pfam" id="PF16656">
    <property type="entry name" value="Pur_ac_phosph_N"/>
    <property type="match status" value="1"/>
</dbReference>
<proteinExistence type="predicted"/>
<protein>
    <recommendedName>
        <fullName evidence="5">Fibronectin type-III domain-containing protein</fullName>
    </recommendedName>
</protein>
<dbReference type="GO" id="GO:0016491">
    <property type="term" value="F:oxidoreductase activity"/>
    <property type="evidence" value="ECO:0007669"/>
    <property type="project" value="InterPro"/>
</dbReference>
<dbReference type="SUPFAM" id="SSF49363">
    <property type="entry name" value="Purple acid phosphatase, N-terminal domain"/>
    <property type="match status" value="1"/>
</dbReference>
<accession>A0A1G1W9P9</accession>
<evidence type="ECO:0008006" key="5">
    <source>
        <dbReference type="Google" id="ProtNLM"/>
    </source>
</evidence>
<dbReference type="SUPFAM" id="SSF52833">
    <property type="entry name" value="Thioredoxin-like"/>
    <property type="match status" value="1"/>
</dbReference>
<feature type="domain" description="Fibronectin type-III" evidence="1">
    <location>
        <begin position="163"/>
        <end position="251"/>
    </location>
</feature>
<comment type="caution">
    <text evidence="3">The sequence shown here is derived from an EMBL/GenBank/DDBJ whole genome shotgun (WGS) entry which is preliminary data.</text>
</comment>
<dbReference type="PANTHER" id="PTHR42852">
    <property type="entry name" value="THIOL:DISULFIDE INTERCHANGE PROTEIN DSBE"/>
    <property type="match status" value="1"/>
</dbReference>
<dbReference type="Proteomes" id="UP000176631">
    <property type="component" value="Unassembled WGS sequence"/>
</dbReference>
<dbReference type="InterPro" id="IPR000866">
    <property type="entry name" value="AhpC/TSA"/>
</dbReference>
<dbReference type="CDD" id="cd00063">
    <property type="entry name" value="FN3"/>
    <property type="match status" value="1"/>
</dbReference>
<dbReference type="Gene3D" id="3.40.30.10">
    <property type="entry name" value="Glutaredoxin"/>
    <property type="match status" value="1"/>
</dbReference>
<dbReference type="PANTHER" id="PTHR42852:SF13">
    <property type="entry name" value="PROTEIN DIPZ"/>
    <property type="match status" value="1"/>
</dbReference>
<dbReference type="Pfam" id="PF19077">
    <property type="entry name" value="Big_13"/>
    <property type="match status" value="1"/>
</dbReference>
<feature type="domain" description="Thioredoxin" evidence="2">
    <location>
        <begin position="611"/>
        <end position="744"/>
    </location>
</feature>